<feature type="region of interest" description="Disordered" evidence="1">
    <location>
        <begin position="423"/>
        <end position="451"/>
    </location>
</feature>
<feature type="compositionally biased region" description="Basic and acidic residues" evidence="1">
    <location>
        <begin position="441"/>
        <end position="451"/>
    </location>
</feature>
<organism evidence="3 4">
    <name type="scientific">Aeromonas caviae</name>
    <name type="common">Aeromonas punctata</name>
    <dbReference type="NCBI Taxonomy" id="648"/>
    <lineage>
        <taxon>Bacteria</taxon>
        <taxon>Pseudomonadati</taxon>
        <taxon>Pseudomonadota</taxon>
        <taxon>Gammaproteobacteria</taxon>
        <taxon>Aeromonadales</taxon>
        <taxon>Aeromonadaceae</taxon>
        <taxon>Aeromonas</taxon>
    </lineage>
</organism>
<sequence length="451" mass="49490">MNNNENTTAGHDIPSNDGQNDGIATQQVQQAVRSVMQGELLTLPDMGPTGRPIKTSANLCALIRFQAWLPRYNLMTGEPELAGADGERLGGSEAGQRSALVDACQLAGVPDAVIEEHLIAICERHSYHPVRQWLERGAPWDGKPRIDAVIATLNTANPAYAGAVLHAWLVGCVAALYHPRWHSKLVPVLAGGQSLRKSAWISRLAAVVPGSTLDCSINPDRPDDVRRAVSAWIVELAELESTTKHEAGSLKAFLTRESDCFRLPYARSMTTKKRQTAFIATVNGSDFLRDTTGNARFAVIELAAAADVDRLNAILGWSWNAGRLSLDDPEQLRQFWLEVMAHYESGSTWFLDDATAALAASVNDAHTDKGAYYEVIYHRHLSCPLPSTEWFTASELCARHGEKLSMASNWGKALRLLASEGKIQSRRERSNRTEYQLPVDSPKEKSKADKA</sequence>
<protein>
    <recommendedName>
        <fullName evidence="2">Virulence-associated protein E-like domain-containing protein</fullName>
    </recommendedName>
</protein>
<evidence type="ECO:0000259" key="2">
    <source>
        <dbReference type="Pfam" id="PF05272"/>
    </source>
</evidence>
<dbReference type="Proteomes" id="UP000886934">
    <property type="component" value="Unassembled WGS sequence"/>
</dbReference>
<dbReference type="RefSeq" id="WP_017783778.1">
    <property type="nucleotide sequence ID" value="NZ_AP024940.1"/>
</dbReference>
<comment type="caution">
    <text evidence="3">The sequence shown here is derived from an EMBL/GenBank/DDBJ whole genome shotgun (WGS) entry which is preliminary data.</text>
</comment>
<dbReference type="EMBL" id="BPNN01000083">
    <property type="protein sequence ID" value="GJA65270.1"/>
    <property type="molecule type" value="Genomic_DNA"/>
</dbReference>
<evidence type="ECO:0000256" key="1">
    <source>
        <dbReference type="SAM" id="MobiDB-lite"/>
    </source>
</evidence>
<dbReference type="InterPro" id="IPR007936">
    <property type="entry name" value="VapE-like_dom"/>
</dbReference>
<feature type="compositionally biased region" description="Basic and acidic residues" evidence="1">
    <location>
        <begin position="423"/>
        <end position="432"/>
    </location>
</feature>
<name>A0AA37FWJ3_AERCA</name>
<dbReference type="Pfam" id="PF05272">
    <property type="entry name" value="VapE-like_dom"/>
    <property type="match status" value="1"/>
</dbReference>
<dbReference type="AlphaFoldDB" id="A0AA37FWJ3"/>
<dbReference type="PANTHER" id="PTHR34985:SF1">
    <property type="entry name" value="SLR0554 PROTEIN"/>
    <property type="match status" value="1"/>
</dbReference>
<feature type="domain" description="Virulence-associated protein E-like" evidence="2">
    <location>
        <begin position="139"/>
        <end position="367"/>
    </location>
</feature>
<feature type="region of interest" description="Disordered" evidence="1">
    <location>
        <begin position="1"/>
        <end position="21"/>
    </location>
</feature>
<proteinExistence type="predicted"/>
<dbReference type="PANTHER" id="PTHR34985">
    <property type="entry name" value="SLR0554 PROTEIN"/>
    <property type="match status" value="1"/>
</dbReference>
<gene>
    <name evidence="3" type="ORF">KAM351_38810</name>
</gene>
<evidence type="ECO:0000313" key="4">
    <source>
        <dbReference type="Proteomes" id="UP000886934"/>
    </source>
</evidence>
<reference evidence="3" key="1">
    <citation type="submission" date="2021-07" db="EMBL/GenBank/DDBJ databases">
        <title>Draft genome sequence of carbapenem-resistant Aeromonas spp. in Japan.</title>
        <authorList>
            <person name="Maehana S."/>
            <person name="Suzuki M."/>
            <person name="Kitasato H."/>
        </authorList>
    </citation>
    <scope>NUCLEOTIDE SEQUENCE</scope>
    <source>
        <strain evidence="3">KAM351</strain>
    </source>
</reference>
<evidence type="ECO:0000313" key="3">
    <source>
        <dbReference type="EMBL" id="GJA65270.1"/>
    </source>
</evidence>
<accession>A0AA37FWJ3</accession>